<dbReference type="SMART" id="SM01134">
    <property type="entry name" value="DeoRC"/>
    <property type="match status" value="1"/>
</dbReference>
<keyword evidence="2" id="KW-0238">DNA-binding</keyword>
<keyword evidence="3" id="KW-0804">Transcription</keyword>
<evidence type="ECO:0000256" key="3">
    <source>
        <dbReference type="ARBA" id="ARBA00023163"/>
    </source>
</evidence>
<proteinExistence type="predicted"/>
<accession>A0A4S4FVU5</accession>
<dbReference type="Pfam" id="PF08220">
    <property type="entry name" value="HTH_DeoR"/>
    <property type="match status" value="1"/>
</dbReference>
<dbReference type="PRINTS" id="PR00037">
    <property type="entry name" value="HTHLACR"/>
</dbReference>
<dbReference type="PANTHER" id="PTHR30363">
    <property type="entry name" value="HTH-TYPE TRANSCRIPTIONAL REGULATOR SRLR-RELATED"/>
    <property type="match status" value="1"/>
</dbReference>
<keyword evidence="6" id="KW-1185">Reference proteome</keyword>
<dbReference type="InterPro" id="IPR036388">
    <property type="entry name" value="WH-like_DNA-bd_sf"/>
</dbReference>
<dbReference type="GO" id="GO:0003700">
    <property type="term" value="F:DNA-binding transcription factor activity"/>
    <property type="evidence" value="ECO:0007669"/>
    <property type="project" value="InterPro"/>
</dbReference>
<dbReference type="AlphaFoldDB" id="A0A4S4FVU5"/>
<dbReference type="Pfam" id="PF00455">
    <property type="entry name" value="DeoRC"/>
    <property type="match status" value="1"/>
</dbReference>
<evidence type="ECO:0000256" key="1">
    <source>
        <dbReference type="ARBA" id="ARBA00023015"/>
    </source>
</evidence>
<organism evidence="5 6">
    <name type="scientific">Orlajensenia flava</name>
    <dbReference type="NCBI Taxonomy" id="2565934"/>
    <lineage>
        <taxon>Bacteria</taxon>
        <taxon>Bacillati</taxon>
        <taxon>Actinomycetota</taxon>
        <taxon>Actinomycetes</taxon>
        <taxon>Micrococcales</taxon>
        <taxon>Microbacteriaceae</taxon>
        <taxon>Orlajensenia</taxon>
    </lineage>
</organism>
<evidence type="ECO:0000256" key="2">
    <source>
        <dbReference type="ARBA" id="ARBA00023125"/>
    </source>
</evidence>
<dbReference type="PROSITE" id="PS00894">
    <property type="entry name" value="HTH_DEOR_1"/>
    <property type="match status" value="1"/>
</dbReference>
<dbReference type="InterPro" id="IPR050313">
    <property type="entry name" value="Carb_Metab_HTH_regulators"/>
</dbReference>
<dbReference type="InterPro" id="IPR018356">
    <property type="entry name" value="Tscrpt_reg_HTH_DeoR_CS"/>
</dbReference>
<dbReference type="InterPro" id="IPR036390">
    <property type="entry name" value="WH_DNA-bd_sf"/>
</dbReference>
<dbReference type="EMBL" id="SSSN01000005">
    <property type="protein sequence ID" value="THG34458.1"/>
    <property type="molecule type" value="Genomic_DNA"/>
</dbReference>
<keyword evidence="1" id="KW-0805">Transcription regulation</keyword>
<protein>
    <submittedName>
        <fullName evidence="5">DeoR/GlpR transcriptional regulator</fullName>
    </submittedName>
</protein>
<gene>
    <name evidence="5" type="ORF">E6C70_09350</name>
</gene>
<evidence type="ECO:0000259" key="4">
    <source>
        <dbReference type="PROSITE" id="PS51000"/>
    </source>
</evidence>
<evidence type="ECO:0000313" key="6">
    <source>
        <dbReference type="Proteomes" id="UP000307380"/>
    </source>
</evidence>
<dbReference type="InterPro" id="IPR014036">
    <property type="entry name" value="DeoR-like_C"/>
</dbReference>
<dbReference type="OrthoDB" id="7688673at2"/>
<dbReference type="SUPFAM" id="SSF100950">
    <property type="entry name" value="NagB/RpiA/CoA transferase-like"/>
    <property type="match status" value="1"/>
</dbReference>
<dbReference type="InterPro" id="IPR001034">
    <property type="entry name" value="DeoR_HTH"/>
</dbReference>
<sequence length="270" mass="28519">MAVTREGLLARSNSGKRSRRMVEILDLVAEQGTLSLTDLSEKLGISAATARRDLSDLAEQRLLVRTHGGATSIDRSAELPVVLRDTRFQSAKKAIAQRMASLIPTERYAVALSGGTTTASVARELARHPGLTIITNSLSIASLVSNYPQMKVVMTGGILRSQSLELVGVLAENTFAAVNIGTAILGADGITAATGVTTHDETEARTNRAMVSKAQRTVVVTDGSKVGRVALAQMAPTEQIDMLITDRSADAQELDLLRAAGVDIVIADAE</sequence>
<dbReference type="InterPro" id="IPR037171">
    <property type="entry name" value="NagB/RpiA_transferase-like"/>
</dbReference>
<feature type="domain" description="HTH deoR-type" evidence="4">
    <location>
        <begin position="17"/>
        <end position="72"/>
    </location>
</feature>
<comment type="caution">
    <text evidence="5">The sequence shown here is derived from an EMBL/GenBank/DDBJ whole genome shotgun (WGS) entry which is preliminary data.</text>
</comment>
<name>A0A4S4FVU5_9MICO</name>
<dbReference type="RefSeq" id="WP_136424256.1">
    <property type="nucleotide sequence ID" value="NZ_OZ241748.1"/>
</dbReference>
<evidence type="ECO:0000313" key="5">
    <source>
        <dbReference type="EMBL" id="THG34458.1"/>
    </source>
</evidence>
<dbReference type="PROSITE" id="PS51000">
    <property type="entry name" value="HTH_DEOR_2"/>
    <property type="match status" value="1"/>
</dbReference>
<dbReference type="Proteomes" id="UP000307380">
    <property type="component" value="Unassembled WGS sequence"/>
</dbReference>
<dbReference type="PANTHER" id="PTHR30363:SF44">
    <property type="entry name" value="AGA OPERON TRANSCRIPTIONAL REPRESSOR-RELATED"/>
    <property type="match status" value="1"/>
</dbReference>
<dbReference type="SUPFAM" id="SSF46785">
    <property type="entry name" value="Winged helix' DNA-binding domain"/>
    <property type="match status" value="1"/>
</dbReference>
<dbReference type="GO" id="GO:0003677">
    <property type="term" value="F:DNA binding"/>
    <property type="evidence" value="ECO:0007669"/>
    <property type="project" value="UniProtKB-KW"/>
</dbReference>
<reference evidence="5 6" key="1">
    <citation type="submission" date="2019-04" db="EMBL/GenBank/DDBJ databases">
        <authorList>
            <person name="Jiang L."/>
        </authorList>
    </citation>
    <scope>NUCLEOTIDE SEQUENCE [LARGE SCALE GENOMIC DNA]</scope>
    <source>
        <strain evidence="5 6">YIM 131861</strain>
    </source>
</reference>
<dbReference type="Gene3D" id="3.40.50.1360">
    <property type="match status" value="1"/>
</dbReference>
<dbReference type="SMART" id="SM00420">
    <property type="entry name" value="HTH_DEOR"/>
    <property type="match status" value="1"/>
</dbReference>
<dbReference type="Gene3D" id="1.10.10.10">
    <property type="entry name" value="Winged helix-like DNA-binding domain superfamily/Winged helix DNA-binding domain"/>
    <property type="match status" value="1"/>
</dbReference>